<dbReference type="InterPro" id="IPR011024">
    <property type="entry name" value="G_crystallin-like"/>
</dbReference>
<dbReference type="InterPro" id="IPR001064">
    <property type="entry name" value="Beta/gamma_crystallin"/>
</dbReference>
<dbReference type="SMART" id="SM00247">
    <property type="entry name" value="XTALbg"/>
    <property type="match status" value="1"/>
</dbReference>
<comment type="similarity">
    <text evidence="1">Belongs to the beta/gamma-crystallin family.</text>
</comment>
<dbReference type="RefSeq" id="WP_145310841.1">
    <property type="nucleotide sequence ID" value="NZ_CP037452.1"/>
</dbReference>
<keyword evidence="2" id="KW-0677">Repeat</keyword>
<accession>A0A518IEM0</accession>
<dbReference type="KEGG" id="gfm:Enr17x_36070"/>
<evidence type="ECO:0000313" key="5">
    <source>
        <dbReference type="Proteomes" id="UP000318313"/>
    </source>
</evidence>
<protein>
    <submittedName>
        <fullName evidence="4">Beta/Gamma crystallin</fullName>
    </submittedName>
</protein>
<evidence type="ECO:0000313" key="4">
    <source>
        <dbReference type="EMBL" id="QDV51551.1"/>
    </source>
</evidence>
<gene>
    <name evidence="4" type="ORF">Enr17x_36070</name>
</gene>
<dbReference type="SUPFAM" id="SSF49695">
    <property type="entry name" value="gamma-Crystallin-like"/>
    <property type="match status" value="1"/>
</dbReference>
<evidence type="ECO:0000259" key="3">
    <source>
        <dbReference type="SMART" id="SM00247"/>
    </source>
</evidence>
<dbReference type="Proteomes" id="UP000318313">
    <property type="component" value="Chromosome"/>
</dbReference>
<dbReference type="AlphaFoldDB" id="A0A518IEM0"/>
<feature type="domain" description="Beta/gamma crystallin 'Greek key'" evidence="3">
    <location>
        <begin position="58"/>
        <end position="138"/>
    </location>
</feature>
<reference evidence="4 5" key="1">
    <citation type="submission" date="2019-03" db="EMBL/GenBank/DDBJ databases">
        <title>Deep-cultivation of Planctomycetes and their phenomic and genomic characterization uncovers novel biology.</title>
        <authorList>
            <person name="Wiegand S."/>
            <person name="Jogler M."/>
            <person name="Boedeker C."/>
            <person name="Pinto D."/>
            <person name="Vollmers J."/>
            <person name="Rivas-Marin E."/>
            <person name="Kohn T."/>
            <person name="Peeters S.H."/>
            <person name="Heuer A."/>
            <person name="Rast P."/>
            <person name="Oberbeckmann S."/>
            <person name="Bunk B."/>
            <person name="Jeske O."/>
            <person name="Meyerdierks A."/>
            <person name="Storesund J.E."/>
            <person name="Kallscheuer N."/>
            <person name="Luecker S."/>
            <person name="Lage O.M."/>
            <person name="Pohl T."/>
            <person name="Merkel B.J."/>
            <person name="Hornburger P."/>
            <person name="Mueller R.-W."/>
            <person name="Bruemmer F."/>
            <person name="Labrenz M."/>
            <person name="Spormann A.M."/>
            <person name="Op den Camp H."/>
            <person name="Overmann J."/>
            <person name="Amann R."/>
            <person name="Jetten M.S.M."/>
            <person name="Mascher T."/>
            <person name="Medema M.H."/>
            <person name="Devos D.P."/>
            <person name="Kaster A.-K."/>
            <person name="Ovreas L."/>
            <person name="Rohde M."/>
            <person name="Galperin M.Y."/>
            <person name="Jogler C."/>
        </authorList>
    </citation>
    <scope>NUCLEOTIDE SEQUENCE [LARGE SCALE GENOMIC DNA]</scope>
    <source>
        <strain evidence="4 5">Enr17</strain>
    </source>
</reference>
<dbReference type="Pfam" id="PF00030">
    <property type="entry name" value="Crystall"/>
    <property type="match status" value="1"/>
</dbReference>
<proteinExistence type="inferred from homology"/>
<evidence type="ECO:0000256" key="2">
    <source>
        <dbReference type="ARBA" id="ARBA00022737"/>
    </source>
</evidence>
<keyword evidence="5" id="KW-1185">Reference proteome</keyword>
<dbReference type="EMBL" id="CP037452">
    <property type="protein sequence ID" value="QDV51551.1"/>
    <property type="molecule type" value="Genomic_DNA"/>
</dbReference>
<name>A0A518IEM0_9PLAN</name>
<organism evidence="4 5">
    <name type="scientific">Gimesia fumaroli</name>
    <dbReference type="NCBI Taxonomy" id="2527976"/>
    <lineage>
        <taxon>Bacteria</taxon>
        <taxon>Pseudomonadati</taxon>
        <taxon>Planctomycetota</taxon>
        <taxon>Planctomycetia</taxon>
        <taxon>Planctomycetales</taxon>
        <taxon>Planctomycetaceae</taxon>
        <taxon>Gimesia</taxon>
    </lineage>
</organism>
<evidence type="ECO:0000256" key="1">
    <source>
        <dbReference type="ARBA" id="ARBA00009646"/>
    </source>
</evidence>
<dbReference type="OrthoDB" id="2505409at2"/>
<sequence>MTTDLPISDLSSGNGCIPDLLDFDPPKPIQPLGTLTHSDNQTRGDYASAGADTLSLPQVQIYQHIDFGGRSAITSLNWRYVGDWWNDKISSIVIYRGRWRFYQHSEYRGAYWDLGVGQYRWVEDANIPNDIISSFKFIGY</sequence>
<dbReference type="Gene3D" id="2.60.20.10">
    <property type="entry name" value="Crystallins"/>
    <property type="match status" value="1"/>
</dbReference>